<reference evidence="1 2" key="2">
    <citation type="journal article" date="2014" name="J. Gen. Appl. Microbiol.">
        <title>The early diverging ascomycetous budding yeast Saitoella complicata has three histone deacetylases belonging to the Clr6, Hos2, and Rpd3 lineages.</title>
        <authorList>
            <person name="Nishida H."/>
            <person name="Matsumoto T."/>
            <person name="Kondo S."/>
            <person name="Hamamoto M."/>
            <person name="Yoshikawa H."/>
        </authorList>
    </citation>
    <scope>NUCLEOTIDE SEQUENCE [LARGE SCALE GENOMIC DNA]</scope>
    <source>
        <strain evidence="1 2">NRRL Y-17804</strain>
    </source>
</reference>
<keyword evidence="2" id="KW-1185">Reference proteome</keyword>
<reference evidence="1 2" key="1">
    <citation type="journal article" date="2011" name="J. Gen. Appl. Microbiol.">
        <title>Draft genome sequencing of the enigmatic yeast Saitoella complicata.</title>
        <authorList>
            <person name="Nishida H."/>
            <person name="Hamamoto M."/>
            <person name="Sugiyama J."/>
        </authorList>
    </citation>
    <scope>NUCLEOTIDE SEQUENCE [LARGE SCALE GENOMIC DNA]</scope>
    <source>
        <strain evidence="1 2">NRRL Y-17804</strain>
    </source>
</reference>
<proteinExistence type="predicted"/>
<dbReference type="EMBL" id="BACD03000065">
    <property type="protein sequence ID" value="GAO52313.1"/>
    <property type="molecule type" value="Genomic_DNA"/>
</dbReference>
<reference evidence="1 2" key="3">
    <citation type="journal article" date="2015" name="Genome Announc.">
        <title>Draft Genome Sequence of the Archiascomycetous Yeast Saitoella complicata.</title>
        <authorList>
            <person name="Yamauchi K."/>
            <person name="Kondo S."/>
            <person name="Hamamoto M."/>
            <person name="Takahashi Y."/>
            <person name="Ogura Y."/>
            <person name="Hayashi T."/>
            <person name="Nishida H."/>
        </authorList>
    </citation>
    <scope>NUCLEOTIDE SEQUENCE [LARGE SCALE GENOMIC DNA]</scope>
    <source>
        <strain evidence="1 2">NRRL Y-17804</strain>
    </source>
</reference>
<name>A0A0E9NR72_SAICN</name>
<protein>
    <submittedName>
        <fullName evidence="1">Uncharacterized protein</fullName>
    </submittedName>
</protein>
<gene>
    <name evidence="1" type="ORF">G7K_6392-t1</name>
</gene>
<dbReference type="AlphaFoldDB" id="A0A0E9NR72"/>
<evidence type="ECO:0000313" key="2">
    <source>
        <dbReference type="Proteomes" id="UP000033140"/>
    </source>
</evidence>
<dbReference type="Proteomes" id="UP000033140">
    <property type="component" value="Unassembled WGS sequence"/>
</dbReference>
<accession>A0A0E9NR72</accession>
<evidence type="ECO:0000313" key="1">
    <source>
        <dbReference type="EMBL" id="GAO52313.1"/>
    </source>
</evidence>
<comment type="caution">
    <text evidence="1">The sequence shown here is derived from an EMBL/GenBank/DDBJ whole genome shotgun (WGS) entry which is preliminary data.</text>
</comment>
<sequence length="66" mass="7411">MAVGLFAAVTYVTGKSNPWIHLRFDVPCFFVAGCLFDPVNYLCTYLYQVPFSNIPELISIPNDSHP</sequence>
<organism evidence="1 2">
    <name type="scientific">Saitoella complicata (strain BCRC 22490 / CBS 7301 / JCM 7358 / NBRC 10748 / NRRL Y-17804)</name>
    <dbReference type="NCBI Taxonomy" id="698492"/>
    <lineage>
        <taxon>Eukaryota</taxon>
        <taxon>Fungi</taxon>
        <taxon>Dikarya</taxon>
        <taxon>Ascomycota</taxon>
        <taxon>Taphrinomycotina</taxon>
        <taxon>Taphrinomycotina incertae sedis</taxon>
        <taxon>Saitoella</taxon>
    </lineage>
</organism>